<dbReference type="AlphaFoldDB" id="A0A256IKF7"/>
<dbReference type="RefSeq" id="WP_094580713.1">
    <property type="nucleotide sequence ID" value="NZ_NHOW01000226.1"/>
</dbReference>
<dbReference type="GO" id="GO:0003677">
    <property type="term" value="F:DNA binding"/>
    <property type="evidence" value="ECO:0007669"/>
    <property type="project" value="UniProtKB-KW"/>
</dbReference>
<dbReference type="PANTHER" id="PTHR33258:SF1">
    <property type="entry name" value="TRANSPOSASE INSL FOR INSERTION SEQUENCE ELEMENT IS186A-RELATED"/>
    <property type="match status" value="1"/>
</dbReference>
<dbReference type="SUPFAM" id="SSF53098">
    <property type="entry name" value="Ribonuclease H-like"/>
    <property type="match status" value="1"/>
</dbReference>
<evidence type="ECO:0000313" key="6">
    <source>
        <dbReference type="EMBL" id="OYR57029.1"/>
    </source>
</evidence>
<keyword evidence="4" id="KW-0233">DNA recombination</keyword>
<organism evidence="6 7">
    <name type="scientific">Halorubrum ezzemoulense</name>
    <name type="common">Halorubrum chaoviator</name>
    <dbReference type="NCBI Taxonomy" id="337243"/>
    <lineage>
        <taxon>Archaea</taxon>
        <taxon>Methanobacteriati</taxon>
        <taxon>Methanobacteriota</taxon>
        <taxon>Stenosarchaea group</taxon>
        <taxon>Halobacteria</taxon>
        <taxon>Halobacteriales</taxon>
        <taxon>Haloferacaceae</taxon>
        <taxon>Halorubrum</taxon>
    </lineage>
</organism>
<proteinExistence type="inferred from homology"/>
<comment type="caution">
    <text evidence="6">The sequence shown here is derived from an EMBL/GenBank/DDBJ whole genome shotgun (WGS) entry which is preliminary data.</text>
</comment>
<evidence type="ECO:0000313" key="7">
    <source>
        <dbReference type="Proteomes" id="UP000216409"/>
    </source>
</evidence>
<feature type="domain" description="Transposase IS4-like" evidence="5">
    <location>
        <begin position="135"/>
        <end position="364"/>
    </location>
</feature>
<reference evidence="6 7" key="1">
    <citation type="journal article" date="2014" name="Front. Microbiol.">
        <title>Population and genomic analysis of the genus Halorubrum.</title>
        <authorList>
            <person name="Fullmer M.S."/>
            <person name="Soucy S.M."/>
            <person name="Swithers K.S."/>
            <person name="Makkay A.M."/>
            <person name="Wheeler R."/>
            <person name="Ventosa A."/>
            <person name="Gogarten J.P."/>
            <person name="Papke R.T."/>
        </authorList>
    </citation>
    <scope>NUCLEOTIDE SEQUENCE [LARGE SCALE GENOMIC DNA]</scope>
    <source>
        <strain evidence="6 7">LD3</strain>
    </source>
</reference>
<keyword evidence="3" id="KW-0238">DNA-binding</keyword>
<evidence type="ECO:0000256" key="3">
    <source>
        <dbReference type="ARBA" id="ARBA00023125"/>
    </source>
</evidence>
<dbReference type="NCBIfam" id="NF033592">
    <property type="entry name" value="transpos_IS4_1"/>
    <property type="match status" value="1"/>
</dbReference>
<dbReference type="InterPro" id="IPR002559">
    <property type="entry name" value="Transposase_11"/>
</dbReference>
<protein>
    <submittedName>
        <fullName evidence="6">IS4 family transposase</fullName>
    </submittedName>
</protein>
<dbReference type="PANTHER" id="PTHR33258">
    <property type="entry name" value="TRANSPOSASE INSL FOR INSERTION SEQUENCE ELEMENT IS186A-RELATED"/>
    <property type="match status" value="1"/>
</dbReference>
<evidence type="ECO:0000256" key="4">
    <source>
        <dbReference type="ARBA" id="ARBA00023172"/>
    </source>
</evidence>
<dbReference type="InterPro" id="IPR047952">
    <property type="entry name" value="Transpos_IS4"/>
</dbReference>
<dbReference type="InterPro" id="IPR012337">
    <property type="entry name" value="RNaseH-like_sf"/>
</dbReference>
<evidence type="ECO:0000259" key="5">
    <source>
        <dbReference type="Pfam" id="PF01609"/>
    </source>
</evidence>
<dbReference type="EMBL" id="NHOW01000226">
    <property type="protein sequence ID" value="OYR57029.1"/>
    <property type="molecule type" value="Genomic_DNA"/>
</dbReference>
<evidence type="ECO:0000256" key="1">
    <source>
        <dbReference type="ARBA" id="ARBA00010075"/>
    </source>
</evidence>
<dbReference type="Proteomes" id="UP000216409">
    <property type="component" value="Unassembled WGS sequence"/>
</dbReference>
<accession>A0A256IKF7</accession>
<keyword evidence="2" id="KW-0815">Transposition</keyword>
<gene>
    <name evidence="6" type="ORF">DJ83_18050</name>
</gene>
<comment type="similarity">
    <text evidence="1">Belongs to the transposase 11 family.</text>
</comment>
<dbReference type="Pfam" id="PF01609">
    <property type="entry name" value="DDE_Tnp_1"/>
    <property type="match status" value="1"/>
</dbReference>
<dbReference type="GO" id="GO:0006313">
    <property type="term" value="P:DNA transposition"/>
    <property type="evidence" value="ECO:0007669"/>
    <property type="project" value="InterPro"/>
</dbReference>
<evidence type="ECO:0000256" key="2">
    <source>
        <dbReference type="ARBA" id="ARBA00022578"/>
    </source>
</evidence>
<dbReference type="GO" id="GO:0004803">
    <property type="term" value="F:transposase activity"/>
    <property type="evidence" value="ECO:0007669"/>
    <property type="project" value="InterPro"/>
</dbReference>
<name>A0A256IKF7_HALEZ</name>
<sequence length="397" mass="45156">MCVEDERPSSEESSAGQFNPTHSVAEDLYSLLDEVDSESIADEFGIGTHCKKHDFDNHLKIGIFEGISPSDSLAELAEKTATHEQLAYMAGSTFSRRTNDRDYRAVVRLLFELLHTPQLYHQRAVQRKRLNWLNRPVVALDATNLTLTRSVAVASELDEETVIHEIQPTDGGLKLNLAARVDGEHSHPLGVTVTGGDTREPTQFDHLQSDVEVFVDLDSLIRVFDRGYLDYDRFCAMKQRGEDFVTLLRSDARVDILESVQDVDITDEAGTRSVSDQRVELGETGEQFRRIVFEDVDGSEMEYLTTLASSEYDPVEVISIYTLRTVIEMLFRELKQYTNVEQFHSQSLNGVLFELFCTLIGYVLVQWFRQRHPLRGGVPEATRKIRTRWNQSLPSYG</sequence>